<dbReference type="STRING" id="1032488.HMPREF9371_1464"/>
<reference evidence="3 4" key="1">
    <citation type="submission" date="2011-05" db="EMBL/GenBank/DDBJ databases">
        <authorList>
            <person name="Muzny D."/>
            <person name="Qin X."/>
            <person name="Deng J."/>
            <person name="Jiang H."/>
            <person name="Liu Y."/>
            <person name="Qu J."/>
            <person name="Song X.-Z."/>
            <person name="Zhang L."/>
            <person name="Thornton R."/>
            <person name="Coyle M."/>
            <person name="Francisco L."/>
            <person name="Jackson L."/>
            <person name="Javaid M."/>
            <person name="Korchina V."/>
            <person name="Kovar C."/>
            <person name="Mata R."/>
            <person name="Mathew T."/>
            <person name="Ngo R."/>
            <person name="Nguyen L."/>
            <person name="Nguyen N."/>
            <person name="Okwuonu G."/>
            <person name="Ongeri F."/>
            <person name="Pham C."/>
            <person name="Simmons D."/>
            <person name="Wilczek-Boney K."/>
            <person name="Hale W."/>
            <person name="Jakkamsetti A."/>
            <person name="Pham P."/>
            <person name="Ruth R."/>
            <person name="San Lucas F."/>
            <person name="Warren J."/>
            <person name="Zhang J."/>
            <person name="Zhao Z."/>
            <person name="Zhou C."/>
            <person name="Zhu D."/>
            <person name="Lee S."/>
            <person name="Bess C."/>
            <person name="Blankenburg K."/>
            <person name="Forbes L."/>
            <person name="Fu Q."/>
            <person name="Gubbala S."/>
            <person name="Hirani K."/>
            <person name="Jayaseelan J.C."/>
            <person name="Lara F."/>
            <person name="Munidasa M."/>
            <person name="Palculict T."/>
            <person name="Patil S."/>
            <person name="Pu L.-L."/>
            <person name="Saada N."/>
            <person name="Tang L."/>
            <person name="Weissenberger G."/>
            <person name="Zhu Y."/>
            <person name="Hemphill L."/>
            <person name="Shang Y."/>
            <person name="Youmans B."/>
            <person name="Ayvaz T."/>
            <person name="Ross M."/>
            <person name="Santibanez J."/>
            <person name="Aqrawi P."/>
            <person name="Gross S."/>
            <person name="Joshi V."/>
            <person name="Fowler G."/>
            <person name="Nazareth L."/>
            <person name="Reid J."/>
            <person name="Worley K."/>
            <person name="Petrosino J."/>
            <person name="Highlander S."/>
            <person name="Gibbs R."/>
        </authorList>
    </citation>
    <scope>NUCLEOTIDE SEQUENCE [LARGE SCALE GENOMIC DNA]</scope>
    <source>
        <strain evidence="3 4">871</strain>
    </source>
</reference>
<dbReference type="GO" id="GO:0047689">
    <property type="term" value="F:aspartate racemase activity"/>
    <property type="evidence" value="ECO:0007669"/>
    <property type="project" value="UniProtKB-EC"/>
</dbReference>
<dbReference type="Gene3D" id="3.40.50.1860">
    <property type="match status" value="2"/>
</dbReference>
<proteinExistence type="inferred from homology"/>
<comment type="similarity">
    <text evidence="1">Belongs to the aspartate/glutamate racemases family.</text>
</comment>
<dbReference type="HOGENOM" id="CLU_1135578_0_0_4"/>
<evidence type="ECO:0000256" key="1">
    <source>
        <dbReference type="ARBA" id="ARBA00007847"/>
    </source>
</evidence>
<keyword evidence="2 3" id="KW-0413">Isomerase</keyword>
<dbReference type="PANTHER" id="PTHR21198">
    <property type="entry name" value="GLUTAMATE RACEMASE"/>
    <property type="match status" value="1"/>
</dbReference>
<evidence type="ECO:0000313" key="3">
    <source>
        <dbReference type="EMBL" id="EGY52272.1"/>
    </source>
</evidence>
<dbReference type="EC" id="5.1.1.13" evidence="3"/>
<dbReference type="PROSITE" id="PS00924">
    <property type="entry name" value="ASP_GLU_RACEMASE_2"/>
    <property type="match status" value="1"/>
</dbReference>
<dbReference type="Proteomes" id="UP000003019">
    <property type="component" value="Unassembled WGS sequence"/>
</dbReference>
<dbReference type="NCBIfam" id="TIGR00035">
    <property type="entry name" value="asp_race"/>
    <property type="match status" value="1"/>
</dbReference>
<organism evidence="3 4">
    <name type="scientific">Neisseria shayeganii 871</name>
    <dbReference type="NCBI Taxonomy" id="1032488"/>
    <lineage>
        <taxon>Bacteria</taxon>
        <taxon>Pseudomonadati</taxon>
        <taxon>Pseudomonadota</taxon>
        <taxon>Betaproteobacteria</taxon>
        <taxon>Neisseriales</taxon>
        <taxon>Neisseriaceae</taxon>
        <taxon>Neisseria</taxon>
    </lineage>
</organism>
<evidence type="ECO:0000313" key="4">
    <source>
        <dbReference type="Proteomes" id="UP000003019"/>
    </source>
</evidence>
<gene>
    <name evidence="3" type="primary">racX</name>
    <name evidence="3" type="ORF">HMPREF9371_1464</name>
</gene>
<dbReference type="SUPFAM" id="SSF53681">
    <property type="entry name" value="Aspartate/glutamate racemase"/>
    <property type="match status" value="2"/>
</dbReference>
<comment type="caution">
    <text evidence="3">The sequence shown here is derived from an EMBL/GenBank/DDBJ whole genome shotgun (WGS) entry which is preliminary data.</text>
</comment>
<dbReference type="EMBL" id="AGAY01000054">
    <property type="protein sequence ID" value="EGY52272.1"/>
    <property type="molecule type" value="Genomic_DNA"/>
</dbReference>
<sequence>SPAIHEEKAMKTIGIIGGMSPESTVLYYQIINRSVNARLGGNHSADIVMHSVDFERIVALQKAGDWAAAGAILADSARRLAACGAEVLVLATNTMHKVAPAIEAAVSIPLLHVVDATAAAIRAQGLDTVALLGTRFTMSDGFYRERMQRLGIATLVPTPEEQDAVHRIIFDELCLGHIESRSKTRYLDIIAGLQAQGAQGVILGCTEIGLLLQAEDCVLPLFDSAEIHALSAVEFALSGVSPAA</sequence>
<accession>G4CIM5</accession>
<dbReference type="InterPro" id="IPR033134">
    <property type="entry name" value="Asp/Glu_racemase_AS_2"/>
</dbReference>
<dbReference type="InterPro" id="IPR015942">
    <property type="entry name" value="Asp/Glu/hydantoin_racemase"/>
</dbReference>
<dbReference type="Pfam" id="PF01177">
    <property type="entry name" value="Asp_Glu_race"/>
    <property type="match status" value="1"/>
</dbReference>
<evidence type="ECO:0000256" key="2">
    <source>
        <dbReference type="ARBA" id="ARBA00023235"/>
    </source>
</evidence>
<dbReference type="AlphaFoldDB" id="G4CIM5"/>
<dbReference type="InterPro" id="IPR004380">
    <property type="entry name" value="Asp_race"/>
</dbReference>
<feature type="non-terminal residue" evidence="3">
    <location>
        <position position="1"/>
    </location>
</feature>
<dbReference type="PANTHER" id="PTHR21198:SF7">
    <property type="entry name" value="ASPARTATE-GLUTAMATE RACEMASE FAMILY"/>
    <property type="match status" value="1"/>
</dbReference>
<dbReference type="InterPro" id="IPR001920">
    <property type="entry name" value="Asp/Glu_race"/>
</dbReference>
<keyword evidence="4" id="KW-1185">Reference proteome</keyword>
<name>G4CIM5_9NEIS</name>
<protein>
    <submittedName>
        <fullName evidence="3">Aspartate racemase</fullName>
        <ecNumber evidence="3">5.1.1.13</ecNumber>
    </submittedName>
</protein>